<gene>
    <name evidence="7 8" type="primary">ribH</name>
    <name evidence="8" type="ORF">Mal4_14340</name>
</gene>
<dbReference type="RefSeq" id="WP_145367860.1">
    <property type="nucleotide sequence ID" value="NZ_CP036275.1"/>
</dbReference>
<comment type="function">
    <text evidence="7">Catalyzes the formation of 6,7-dimethyl-8-ribityllumazine by condensation of 5-amino-6-(D-ribitylamino)uracil with 3,4-dihydroxy-2-butanone 4-phosphate. This is the penultimate step in the biosynthesis of riboflavin.</text>
</comment>
<dbReference type="Proteomes" id="UP000320496">
    <property type="component" value="Chromosome"/>
</dbReference>
<feature type="binding site" evidence="7">
    <location>
        <position position="28"/>
    </location>
    <ligand>
        <name>5-amino-6-(D-ribitylamino)uracil</name>
        <dbReference type="ChEBI" id="CHEBI:15934"/>
    </ligand>
</feature>
<evidence type="ECO:0000256" key="5">
    <source>
        <dbReference type="ARBA" id="ARBA00022679"/>
    </source>
</evidence>
<dbReference type="EMBL" id="CP036275">
    <property type="protein sequence ID" value="QDU37126.1"/>
    <property type="molecule type" value="Genomic_DNA"/>
</dbReference>
<dbReference type="Gene3D" id="3.40.50.960">
    <property type="entry name" value="Lumazine/riboflavin synthase"/>
    <property type="match status" value="1"/>
</dbReference>
<dbReference type="OrthoDB" id="9809709at2"/>
<organism evidence="8 9">
    <name type="scientific">Maioricimonas rarisocia</name>
    <dbReference type="NCBI Taxonomy" id="2528026"/>
    <lineage>
        <taxon>Bacteria</taxon>
        <taxon>Pseudomonadati</taxon>
        <taxon>Planctomycetota</taxon>
        <taxon>Planctomycetia</taxon>
        <taxon>Planctomycetales</taxon>
        <taxon>Planctomycetaceae</taxon>
        <taxon>Maioricimonas</taxon>
    </lineage>
</organism>
<feature type="binding site" evidence="7">
    <location>
        <begin position="91"/>
        <end position="92"/>
    </location>
    <ligand>
        <name>(2S)-2-hydroxy-3-oxobutyl phosphate</name>
        <dbReference type="ChEBI" id="CHEBI:58830"/>
    </ligand>
</feature>
<dbReference type="PANTHER" id="PTHR21058:SF0">
    <property type="entry name" value="6,7-DIMETHYL-8-RIBITYLLUMAZINE SYNTHASE"/>
    <property type="match status" value="1"/>
</dbReference>
<feature type="binding site" evidence="7">
    <location>
        <position position="119"/>
    </location>
    <ligand>
        <name>5-amino-6-(D-ribitylamino)uracil</name>
        <dbReference type="ChEBI" id="CHEBI:15934"/>
    </ligand>
</feature>
<dbReference type="UniPathway" id="UPA00275">
    <property type="reaction ID" value="UER00404"/>
</dbReference>
<dbReference type="GO" id="GO:0009231">
    <property type="term" value="P:riboflavin biosynthetic process"/>
    <property type="evidence" value="ECO:0007669"/>
    <property type="project" value="UniProtKB-UniRule"/>
</dbReference>
<dbReference type="GO" id="GO:0009349">
    <property type="term" value="C:riboflavin synthase complex"/>
    <property type="evidence" value="ECO:0007669"/>
    <property type="project" value="UniProtKB-UniRule"/>
</dbReference>
<keyword evidence="5 7" id="KW-0808">Transferase</keyword>
<keyword evidence="9" id="KW-1185">Reference proteome</keyword>
<evidence type="ECO:0000256" key="1">
    <source>
        <dbReference type="ARBA" id="ARBA00004917"/>
    </source>
</evidence>
<dbReference type="EC" id="2.5.1.78" evidence="3 7"/>
<accession>A0A517Z3V4</accession>
<dbReference type="AlphaFoldDB" id="A0A517Z3V4"/>
<keyword evidence="4 7" id="KW-0686">Riboflavin biosynthesis</keyword>
<evidence type="ECO:0000256" key="4">
    <source>
        <dbReference type="ARBA" id="ARBA00022619"/>
    </source>
</evidence>
<evidence type="ECO:0000256" key="7">
    <source>
        <dbReference type="HAMAP-Rule" id="MF_00178"/>
    </source>
</evidence>
<reference evidence="8 9" key="1">
    <citation type="submission" date="2019-02" db="EMBL/GenBank/DDBJ databases">
        <title>Deep-cultivation of Planctomycetes and their phenomic and genomic characterization uncovers novel biology.</title>
        <authorList>
            <person name="Wiegand S."/>
            <person name="Jogler M."/>
            <person name="Boedeker C."/>
            <person name="Pinto D."/>
            <person name="Vollmers J."/>
            <person name="Rivas-Marin E."/>
            <person name="Kohn T."/>
            <person name="Peeters S.H."/>
            <person name="Heuer A."/>
            <person name="Rast P."/>
            <person name="Oberbeckmann S."/>
            <person name="Bunk B."/>
            <person name="Jeske O."/>
            <person name="Meyerdierks A."/>
            <person name="Storesund J.E."/>
            <person name="Kallscheuer N."/>
            <person name="Luecker S."/>
            <person name="Lage O.M."/>
            <person name="Pohl T."/>
            <person name="Merkel B.J."/>
            <person name="Hornburger P."/>
            <person name="Mueller R.-W."/>
            <person name="Bruemmer F."/>
            <person name="Labrenz M."/>
            <person name="Spormann A.M."/>
            <person name="Op den Camp H."/>
            <person name="Overmann J."/>
            <person name="Amann R."/>
            <person name="Jetten M.S.M."/>
            <person name="Mascher T."/>
            <person name="Medema M.H."/>
            <person name="Devos D.P."/>
            <person name="Kaster A.-K."/>
            <person name="Ovreas L."/>
            <person name="Rohde M."/>
            <person name="Galperin M.Y."/>
            <person name="Jogler C."/>
        </authorList>
    </citation>
    <scope>NUCLEOTIDE SEQUENCE [LARGE SCALE GENOMIC DNA]</scope>
    <source>
        <strain evidence="8 9">Mal4</strain>
    </source>
</reference>
<feature type="active site" description="Proton donor" evidence="7">
    <location>
        <position position="94"/>
    </location>
</feature>
<comment type="pathway">
    <text evidence="1 7">Cofactor biosynthesis; riboflavin biosynthesis; riboflavin from 2-hydroxy-3-oxobutyl phosphate and 5-amino-6-(D-ribitylamino)uracil: step 1/2.</text>
</comment>
<dbReference type="SUPFAM" id="SSF52121">
    <property type="entry name" value="Lumazine synthase"/>
    <property type="match status" value="1"/>
</dbReference>
<evidence type="ECO:0000313" key="9">
    <source>
        <dbReference type="Proteomes" id="UP000320496"/>
    </source>
</evidence>
<dbReference type="InterPro" id="IPR034964">
    <property type="entry name" value="LS"/>
</dbReference>
<evidence type="ECO:0000256" key="2">
    <source>
        <dbReference type="ARBA" id="ARBA00007424"/>
    </source>
</evidence>
<evidence type="ECO:0000313" key="8">
    <source>
        <dbReference type="EMBL" id="QDU37126.1"/>
    </source>
</evidence>
<dbReference type="CDD" id="cd09209">
    <property type="entry name" value="Lumazine_synthase-I"/>
    <property type="match status" value="1"/>
</dbReference>
<sequence>MQRSDRTQSPADLRVSTGDRYAVVVSRFNDDVTGKLHDGALATLRERGADDGQIFTAWVPGAYELPIVAERLARSSQYAAVICLGAVIQGDTDHDKYINSAVAQALMRTGQETGVPVLFGVLTCHNMDQALDRAGGKAGNKGSEAALAAIEMAGLMRDLPQPSR</sequence>
<dbReference type="KEGG" id="mri:Mal4_14340"/>
<evidence type="ECO:0000256" key="3">
    <source>
        <dbReference type="ARBA" id="ARBA00012664"/>
    </source>
</evidence>
<dbReference type="NCBIfam" id="TIGR00114">
    <property type="entry name" value="lumazine-synth"/>
    <property type="match status" value="1"/>
</dbReference>
<dbReference type="GO" id="GO:0000906">
    <property type="term" value="F:6,7-dimethyl-8-ribityllumazine synthase activity"/>
    <property type="evidence" value="ECO:0007669"/>
    <property type="project" value="UniProtKB-UniRule"/>
</dbReference>
<comment type="similarity">
    <text evidence="2 7">Belongs to the DMRL synthase family.</text>
</comment>
<dbReference type="HAMAP" id="MF_00178">
    <property type="entry name" value="Lumazine_synth"/>
    <property type="match status" value="1"/>
</dbReference>
<dbReference type="InterPro" id="IPR002180">
    <property type="entry name" value="LS/RS"/>
</dbReference>
<name>A0A517Z3V4_9PLAN</name>
<evidence type="ECO:0000256" key="6">
    <source>
        <dbReference type="ARBA" id="ARBA00048785"/>
    </source>
</evidence>
<proteinExistence type="inferred from homology"/>
<dbReference type="Pfam" id="PF00885">
    <property type="entry name" value="DMRL_synthase"/>
    <property type="match status" value="1"/>
</dbReference>
<feature type="binding site" evidence="7">
    <location>
        <begin position="86"/>
        <end position="88"/>
    </location>
    <ligand>
        <name>5-amino-6-(D-ribitylamino)uracil</name>
        <dbReference type="ChEBI" id="CHEBI:15934"/>
    </ligand>
</feature>
<feature type="binding site" evidence="7">
    <location>
        <begin position="62"/>
        <end position="64"/>
    </location>
    <ligand>
        <name>5-amino-6-(D-ribitylamino)uracil</name>
        <dbReference type="ChEBI" id="CHEBI:15934"/>
    </ligand>
</feature>
<comment type="catalytic activity">
    <reaction evidence="6 7">
        <text>(2S)-2-hydroxy-3-oxobutyl phosphate + 5-amino-6-(D-ribitylamino)uracil = 6,7-dimethyl-8-(1-D-ribityl)lumazine + phosphate + 2 H2O + H(+)</text>
        <dbReference type="Rhea" id="RHEA:26152"/>
        <dbReference type="ChEBI" id="CHEBI:15377"/>
        <dbReference type="ChEBI" id="CHEBI:15378"/>
        <dbReference type="ChEBI" id="CHEBI:15934"/>
        <dbReference type="ChEBI" id="CHEBI:43474"/>
        <dbReference type="ChEBI" id="CHEBI:58201"/>
        <dbReference type="ChEBI" id="CHEBI:58830"/>
        <dbReference type="EC" id="2.5.1.78"/>
    </reaction>
</comment>
<protein>
    <recommendedName>
        <fullName evidence="3 7">6,7-dimethyl-8-ribityllumazine synthase</fullName>
        <shortName evidence="7">DMRL synthase</shortName>
        <shortName evidence="7">LS</shortName>
        <shortName evidence="7">Lumazine synthase</shortName>
        <ecNumber evidence="3 7">2.5.1.78</ecNumber>
    </recommendedName>
</protein>
<feature type="binding site" evidence="7">
    <location>
        <position position="133"/>
    </location>
    <ligand>
        <name>(2S)-2-hydroxy-3-oxobutyl phosphate</name>
        <dbReference type="ChEBI" id="CHEBI:58830"/>
    </ligand>
</feature>
<dbReference type="PANTHER" id="PTHR21058">
    <property type="entry name" value="6,7-DIMETHYL-8-RIBITYLLUMAZINE SYNTHASE DMRL SYNTHASE LUMAZINE SYNTHASE"/>
    <property type="match status" value="1"/>
</dbReference>
<dbReference type="InterPro" id="IPR036467">
    <property type="entry name" value="LS/RS_sf"/>
</dbReference>